<reference evidence="1 2" key="1">
    <citation type="journal article" date="2007" name="Nature">
        <title>Evolution of genes and genomes on the Drosophila phylogeny.</title>
        <authorList>
            <consortium name="Drosophila 12 Genomes Consortium"/>
            <person name="Clark A.G."/>
            <person name="Eisen M.B."/>
            <person name="Smith D.R."/>
            <person name="Bergman C.M."/>
            <person name="Oliver B."/>
            <person name="Markow T.A."/>
            <person name="Kaufman T.C."/>
            <person name="Kellis M."/>
            <person name="Gelbart W."/>
            <person name="Iyer V.N."/>
            <person name="Pollard D.A."/>
            <person name="Sackton T.B."/>
            <person name="Larracuente A.M."/>
            <person name="Singh N.D."/>
            <person name="Abad J.P."/>
            <person name="Abt D.N."/>
            <person name="Adryan B."/>
            <person name="Aguade M."/>
            <person name="Akashi H."/>
            <person name="Anderson W.W."/>
            <person name="Aquadro C.F."/>
            <person name="Ardell D.H."/>
            <person name="Arguello R."/>
            <person name="Artieri C.G."/>
            <person name="Barbash D.A."/>
            <person name="Barker D."/>
            <person name="Barsanti P."/>
            <person name="Batterham P."/>
            <person name="Batzoglou S."/>
            <person name="Begun D."/>
            <person name="Bhutkar A."/>
            <person name="Blanco E."/>
            <person name="Bosak S.A."/>
            <person name="Bradley R.K."/>
            <person name="Brand A.D."/>
            <person name="Brent M.R."/>
            <person name="Brooks A.N."/>
            <person name="Brown R.H."/>
            <person name="Butlin R.K."/>
            <person name="Caggese C."/>
            <person name="Calvi B.R."/>
            <person name="Bernardo de Carvalho A."/>
            <person name="Caspi A."/>
            <person name="Castrezana S."/>
            <person name="Celniker S.E."/>
            <person name="Chang J.L."/>
            <person name="Chapple C."/>
            <person name="Chatterji S."/>
            <person name="Chinwalla A."/>
            <person name="Civetta A."/>
            <person name="Clifton S.W."/>
            <person name="Comeron J.M."/>
            <person name="Costello J.C."/>
            <person name="Coyne J.A."/>
            <person name="Daub J."/>
            <person name="David R.G."/>
            <person name="Delcher A.L."/>
            <person name="Delehaunty K."/>
            <person name="Do C.B."/>
            <person name="Ebling H."/>
            <person name="Edwards K."/>
            <person name="Eickbush T."/>
            <person name="Evans J.D."/>
            <person name="Filipski A."/>
            <person name="Findeiss S."/>
            <person name="Freyhult E."/>
            <person name="Fulton L."/>
            <person name="Fulton R."/>
            <person name="Garcia A.C."/>
            <person name="Gardiner A."/>
            <person name="Garfield D.A."/>
            <person name="Garvin B.E."/>
            <person name="Gibson G."/>
            <person name="Gilbert D."/>
            <person name="Gnerre S."/>
            <person name="Godfrey J."/>
            <person name="Good R."/>
            <person name="Gotea V."/>
            <person name="Gravely B."/>
            <person name="Greenberg A.J."/>
            <person name="Griffiths-Jones S."/>
            <person name="Gross S."/>
            <person name="Guigo R."/>
            <person name="Gustafson E.A."/>
            <person name="Haerty W."/>
            <person name="Hahn M.W."/>
            <person name="Halligan D.L."/>
            <person name="Halpern A.L."/>
            <person name="Halter G.M."/>
            <person name="Han M.V."/>
            <person name="Heger A."/>
            <person name="Hillier L."/>
            <person name="Hinrichs A.S."/>
            <person name="Holmes I."/>
            <person name="Hoskins R.A."/>
            <person name="Hubisz M.J."/>
            <person name="Hultmark D."/>
            <person name="Huntley M.A."/>
            <person name="Jaffe D.B."/>
            <person name="Jagadeeshan S."/>
            <person name="Jeck W.R."/>
            <person name="Johnson J."/>
            <person name="Jones C.D."/>
            <person name="Jordan W.C."/>
            <person name="Karpen G.H."/>
            <person name="Kataoka E."/>
            <person name="Keightley P.D."/>
            <person name="Kheradpour P."/>
            <person name="Kirkness E.F."/>
            <person name="Koerich L.B."/>
            <person name="Kristiansen K."/>
            <person name="Kudrna D."/>
            <person name="Kulathinal R.J."/>
            <person name="Kumar S."/>
            <person name="Kwok R."/>
            <person name="Lander E."/>
            <person name="Langley C.H."/>
            <person name="Lapoint R."/>
            <person name="Lazzaro B.P."/>
            <person name="Lee S.J."/>
            <person name="Levesque L."/>
            <person name="Li R."/>
            <person name="Lin C.F."/>
            <person name="Lin M.F."/>
            <person name="Lindblad-Toh K."/>
            <person name="Llopart A."/>
            <person name="Long M."/>
            <person name="Low L."/>
            <person name="Lozovsky E."/>
            <person name="Lu J."/>
            <person name="Luo M."/>
            <person name="Machado C.A."/>
            <person name="Makalowski W."/>
            <person name="Marzo M."/>
            <person name="Matsuda M."/>
            <person name="Matzkin L."/>
            <person name="McAllister B."/>
            <person name="McBride C.S."/>
            <person name="McKernan B."/>
            <person name="McKernan K."/>
            <person name="Mendez-Lago M."/>
            <person name="Minx P."/>
            <person name="Mollenhauer M.U."/>
            <person name="Montooth K."/>
            <person name="Mount S.M."/>
            <person name="Mu X."/>
            <person name="Myers E."/>
            <person name="Negre B."/>
            <person name="Newfeld S."/>
            <person name="Nielsen R."/>
            <person name="Noor M.A."/>
            <person name="O'Grady P."/>
            <person name="Pachter L."/>
            <person name="Papaceit M."/>
            <person name="Parisi M.J."/>
            <person name="Parisi M."/>
            <person name="Parts L."/>
            <person name="Pedersen J.S."/>
            <person name="Pesole G."/>
            <person name="Phillippy A.M."/>
            <person name="Ponting C.P."/>
            <person name="Pop M."/>
            <person name="Porcelli D."/>
            <person name="Powell J.R."/>
            <person name="Prohaska S."/>
            <person name="Pruitt K."/>
            <person name="Puig M."/>
            <person name="Quesneville H."/>
            <person name="Ram K.R."/>
            <person name="Rand D."/>
            <person name="Rasmussen M.D."/>
            <person name="Reed L.K."/>
            <person name="Reenan R."/>
            <person name="Reily A."/>
            <person name="Remington K.A."/>
            <person name="Rieger T.T."/>
            <person name="Ritchie M.G."/>
            <person name="Robin C."/>
            <person name="Rogers Y.H."/>
            <person name="Rohde C."/>
            <person name="Rozas J."/>
            <person name="Rubenfield M.J."/>
            <person name="Ruiz A."/>
            <person name="Russo S."/>
            <person name="Salzberg S.L."/>
            <person name="Sanchez-Gracia A."/>
            <person name="Saranga D.J."/>
            <person name="Sato H."/>
            <person name="Schaeffer S.W."/>
            <person name="Schatz M.C."/>
            <person name="Schlenke T."/>
            <person name="Schwartz R."/>
            <person name="Segarra C."/>
            <person name="Singh R.S."/>
            <person name="Sirot L."/>
            <person name="Sirota M."/>
            <person name="Sisneros N.B."/>
            <person name="Smith C.D."/>
            <person name="Smith T.F."/>
            <person name="Spieth J."/>
            <person name="Stage D.E."/>
            <person name="Stark A."/>
            <person name="Stephan W."/>
            <person name="Strausberg R.L."/>
            <person name="Strempel S."/>
            <person name="Sturgill D."/>
            <person name="Sutton G."/>
            <person name="Sutton G.G."/>
            <person name="Tao W."/>
            <person name="Teichmann S."/>
            <person name="Tobari Y.N."/>
            <person name="Tomimura Y."/>
            <person name="Tsolas J.M."/>
            <person name="Valente V.L."/>
            <person name="Venter E."/>
            <person name="Venter J.C."/>
            <person name="Vicario S."/>
            <person name="Vieira F.G."/>
            <person name="Vilella A.J."/>
            <person name="Villasante A."/>
            <person name="Walenz B."/>
            <person name="Wang J."/>
            <person name="Wasserman M."/>
            <person name="Watts T."/>
            <person name="Wilson D."/>
            <person name="Wilson R.K."/>
            <person name="Wing R.A."/>
            <person name="Wolfner M.F."/>
            <person name="Wong A."/>
            <person name="Wong G.K."/>
            <person name="Wu C.I."/>
            <person name="Wu G."/>
            <person name="Yamamoto D."/>
            <person name="Yang H.P."/>
            <person name="Yang S.P."/>
            <person name="Yorke J.A."/>
            <person name="Yoshida K."/>
            <person name="Zdobnov E."/>
            <person name="Zhang P."/>
            <person name="Zhang Y."/>
            <person name="Zimin A.V."/>
            <person name="Baldwin J."/>
            <person name="Abdouelleil A."/>
            <person name="Abdulkadir J."/>
            <person name="Abebe A."/>
            <person name="Abera B."/>
            <person name="Abreu J."/>
            <person name="Acer S.C."/>
            <person name="Aftuck L."/>
            <person name="Alexander A."/>
            <person name="An P."/>
            <person name="Anderson E."/>
            <person name="Anderson S."/>
            <person name="Arachi H."/>
            <person name="Azer M."/>
            <person name="Bachantsang P."/>
            <person name="Barry A."/>
            <person name="Bayul T."/>
            <person name="Berlin A."/>
            <person name="Bessette D."/>
            <person name="Bloom T."/>
            <person name="Blye J."/>
            <person name="Boguslavskiy L."/>
            <person name="Bonnet C."/>
            <person name="Boukhgalter B."/>
            <person name="Bourzgui I."/>
            <person name="Brown A."/>
            <person name="Cahill P."/>
            <person name="Channer S."/>
            <person name="Cheshatsang Y."/>
            <person name="Chuda L."/>
            <person name="Citroen M."/>
            <person name="Collymore A."/>
            <person name="Cooke P."/>
            <person name="Costello M."/>
            <person name="D'Aco K."/>
            <person name="Daza R."/>
            <person name="De Haan G."/>
            <person name="DeGray S."/>
            <person name="DeMaso C."/>
            <person name="Dhargay N."/>
            <person name="Dooley K."/>
            <person name="Dooley E."/>
            <person name="Doricent M."/>
            <person name="Dorje P."/>
            <person name="Dorjee K."/>
            <person name="Dupes A."/>
            <person name="Elong R."/>
            <person name="Falk J."/>
            <person name="Farina A."/>
            <person name="Faro S."/>
            <person name="Ferguson D."/>
            <person name="Fisher S."/>
            <person name="Foley C.D."/>
            <person name="Franke A."/>
            <person name="Friedrich D."/>
            <person name="Gadbois L."/>
            <person name="Gearin G."/>
            <person name="Gearin C.R."/>
            <person name="Giannoukos G."/>
            <person name="Goode T."/>
            <person name="Graham J."/>
            <person name="Grandbois E."/>
            <person name="Grewal S."/>
            <person name="Gyaltsen K."/>
            <person name="Hafez N."/>
            <person name="Hagos B."/>
            <person name="Hall J."/>
            <person name="Henson C."/>
            <person name="Hollinger A."/>
            <person name="Honan T."/>
            <person name="Huard M.D."/>
            <person name="Hughes L."/>
            <person name="Hurhula B."/>
            <person name="Husby M.E."/>
            <person name="Kamat A."/>
            <person name="Kanga B."/>
            <person name="Kashin S."/>
            <person name="Khazanovich D."/>
            <person name="Kisner P."/>
            <person name="Lance K."/>
            <person name="Lara M."/>
            <person name="Lee W."/>
            <person name="Lennon N."/>
            <person name="Letendre F."/>
            <person name="LeVine R."/>
            <person name="Lipovsky A."/>
            <person name="Liu X."/>
            <person name="Liu J."/>
            <person name="Liu S."/>
            <person name="Lokyitsang T."/>
            <person name="Lokyitsang Y."/>
            <person name="Lubonja R."/>
            <person name="Lui A."/>
            <person name="MacDonald P."/>
            <person name="Magnisalis V."/>
            <person name="Maru K."/>
            <person name="Matthews C."/>
            <person name="McCusker W."/>
            <person name="McDonough S."/>
            <person name="Mehta T."/>
            <person name="Meldrim J."/>
            <person name="Meneus L."/>
            <person name="Mihai O."/>
            <person name="Mihalev A."/>
            <person name="Mihova T."/>
            <person name="Mittelman R."/>
            <person name="Mlenga V."/>
            <person name="Montmayeur A."/>
            <person name="Mulrain L."/>
            <person name="Navidi A."/>
            <person name="Naylor J."/>
            <person name="Negash T."/>
            <person name="Nguyen T."/>
            <person name="Nguyen N."/>
            <person name="Nicol R."/>
            <person name="Norbu C."/>
            <person name="Norbu N."/>
            <person name="Novod N."/>
            <person name="O'Neill B."/>
            <person name="Osman S."/>
            <person name="Markiewicz E."/>
            <person name="Oyono O.L."/>
            <person name="Patti C."/>
            <person name="Phunkhang P."/>
            <person name="Pierre F."/>
            <person name="Priest M."/>
            <person name="Raghuraman S."/>
            <person name="Rege F."/>
            <person name="Reyes R."/>
            <person name="Rise C."/>
            <person name="Rogov P."/>
            <person name="Ross K."/>
            <person name="Ryan E."/>
            <person name="Settipalli S."/>
            <person name="Shea T."/>
            <person name="Sherpa N."/>
            <person name="Shi L."/>
            <person name="Shih D."/>
            <person name="Sparrow T."/>
            <person name="Spaulding J."/>
            <person name="Stalker J."/>
            <person name="Stange-Thomann N."/>
            <person name="Stavropoulos S."/>
            <person name="Stone C."/>
            <person name="Strader C."/>
            <person name="Tesfaye S."/>
            <person name="Thomson T."/>
            <person name="Thoulutsang Y."/>
            <person name="Thoulutsang D."/>
            <person name="Topham K."/>
            <person name="Topping I."/>
            <person name="Tsamla T."/>
            <person name="Vassiliev H."/>
            <person name="Vo A."/>
            <person name="Wangchuk T."/>
            <person name="Wangdi T."/>
            <person name="Weiand M."/>
            <person name="Wilkinson J."/>
            <person name="Wilson A."/>
            <person name="Yadav S."/>
            <person name="Young G."/>
            <person name="Yu Q."/>
            <person name="Zembek L."/>
            <person name="Zhong D."/>
            <person name="Zimmer A."/>
            <person name="Zwirko Z."/>
            <person name="Jaffe D.B."/>
            <person name="Alvarez P."/>
            <person name="Brockman W."/>
            <person name="Butler J."/>
            <person name="Chin C."/>
            <person name="Gnerre S."/>
            <person name="Grabherr M."/>
            <person name="Kleber M."/>
            <person name="Mauceli E."/>
            <person name="MacCallum I."/>
        </authorList>
    </citation>
    <scope>NUCLEOTIDE SEQUENCE [LARGE SCALE GENOMIC DNA]</scope>
    <source>
        <strain evidence="2">white501</strain>
    </source>
</reference>
<organism evidence="1 2">
    <name type="scientific">Drosophila simulans</name>
    <name type="common">Fruit fly</name>
    <dbReference type="NCBI Taxonomy" id="7240"/>
    <lineage>
        <taxon>Eukaryota</taxon>
        <taxon>Metazoa</taxon>
        <taxon>Ecdysozoa</taxon>
        <taxon>Arthropoda</taxon>
        <taxon>Hexapoda</taxon>
        <taxon>Insecta</taxon>
        <taxon>Pterygota</taxon>
        <taxon>Neoptera</taxon>
        <taxon>Endopterygota</taxon>
        <taxon>Diptera</taxon>
        <taxon>Brachycera</taxon>
        <taxon>Muscomorpha</taxon>
        <taxon>Ephydroidea</taxon>
        <taxon>Drosophilidae</taxon>
        <taxon>Drosophila</taxon>
        <taxon>Sophophora</taxon>
    </lineage>
</organism>
<proteinExistence type="predicted"/>
<evidence type="ECO:0000313" key="2">
    <source>
        <dbReference type="Proteomes" id="UP000000304"/>
    </source>
</evidence>
<accession>B4Q4K0</accession>
<dbReference type="EMBL" id="CM000361">
    <property type="protein sequence ID" value="EDX03927.1"/>
    <property type="molecule type" value="Genomic_DNA"/>
</dbReference>
<name>B4Q4K0_DROSI</name>
<protein>
    <submittedName>
        <fullName evidence="1">GD22592</fullName>
    </submittedName>
</protein>
<gene>
    <name evidence="1" type="primary">Dsim\GD22592</name>
    <name evidence="1" type="ORF">Dsim_GD22592</name>
</gene>
<dbReference type="HOGENOM" id="CLU_2500330_0_0_1"/>
<dbReference type="AlphaFoldDB" id="B4Q4K0"/>
<keyword evidence="2" id="KW-1185">Reference proteome</keyword>
<sequence>MKAQPGTASMLIRQSRRRCQCQCQNQDQDQCPDQVIQALTAPSCLLKNHRPEIEHILSILWLALQQHQCNITTSQHRNSGSGSGNN</sequence>
<dbReference type="Proteomes" id="UP000000304">
    <property type="component" value="Chromosome 2L"/>
</dbReference>
<evidence type="ECO:0000313" key="1">
    <source>
        <dbReference type="EMBL" id="EDX03927.1"/>
    </source>
</evidence>